<evidence type="ECO:0000313" key="1">
    <source>
        <dbReference type="EMBL" id="SQB14306.1"/>
    </source>
</evidence>
<dbReference type="EMBL" id="UAVW01000015">
    <property type="protein sequence ID" value="SQB14306.1"/>
    <property type="molecule type" value="Genomic_DNA"/>
</dbReference>
<protein>
    <submittedName>
        <fullName evidence="1">Uncharacterized protein</fullName>
    </submittedName>
</protein>
<sequence>MSFGENVRKDSVVRLLTSAIFTGLVRDGAVAGCIKIKVLFWAEYGIILKESIRFRATKK</sequence>
<name>A0A2X2UD42_9FIRM</name>
<proteinExistence type="predicted"/>
<dbReference type="AlphaFoldDB" id="A0A2X2UD42"/>
<reference evidence="1 2" key="1">
    <citation type="submission" date="2018-06" db="EMBL/GenBank/DDBJ databases">
        <authorList>
            <consortium name="Pathogen Informatics"/>
            <person name="Doyle S."/>
        </authorList>
    </citation>
    <scope>NUCLEOTIDE SEQUENCE [LARGE SCALE GENOMIC DNA]</scope>
    <source>
        <strain evidence="1 2">NCTC11224</strain>
    </source>
</reference>
<gene>
    <name evidence="1" type="ORF">NCTC11224_03343</name>
</gene>
<evidence type="ECO:0000313" key="2">
    <source>
        <dbReference type="Proteomes" id="UP000251853"/>
    </source>
</evidence>
<keyword evidence="2" id="KW-1185">Reference proteome</keyword>
<organism evidence="1 2">
    <name type="scientific">Enterocloster clostridioformis</name>
    <dbReference type="NCBI Taxonomy" id="1531"/>
    <lineage>
        <taxon>Bacteria</taxon>
        <taxon>Bacillati</taxon>
        <taxon>Bacillota</taxon>
        <taxon>Clostridia</taxon>
        <taxon>Lachnospirales</taxon>
        <taxon>Lachnospiraceae</taxon>
        <taxon>Enterocloster</taxon>
    </lineage>
</organism>
<accession>A0A2X2UD42</accession>
<dbReference type="Proteomes" id="UP000251853">
    <property type="component" value="Unassembled WGS sequence"/>
</dbReference>